<proteinExistence type="predicted"/>
<evidence type="ECO:0000313" key="1">
    <source>
        <dbReference type="EMBL" id="CAK5076159.1"/>
    </source>
</evidence>
<reference evidence="1" key="1">
    <citation type="submission" date="2023-11" db="EMBL/GenBank/DDBJ databases">
        <authorList>
            <person name="Poullet M."/>
        </authorList>
    </citation>
    <scope>NUCLEOTIDE SEQUENCE</scope>
    <source>
        <strain evidence="1">E1834</strain>
    </source>
</reference>
<organism evidence="1 2">
    <name type="scientific">Meloidogyne enterolobii</name>
    <name type="common">Root-knot nematode worm</name>
    <name type="synonym">Meloidogyne mayaguensis</name>
    <dbReference type="NCBI Taxonomy" id="390850"/>
    <lineage>
        <taxon>Eukaryota</taxon>
        <taxon>Metazoa</taxon>
        <taxon>Ecdysozoa</taxon>
        <taxon>Nematoda</taxon>
        <taxon>Chromadorea</taxon>
        <taxon>Rhabditida</taxon>
        <taxon>Tylenchina</taxon>
        <taxon>Tylenchomorpha</taxon>
        <taxon>Tylenchoidea</taxon>
        <taxon>Meloidogynidae</taxon>
        <taxon>Meloidogyninae</taxon>
        <taxon>Meloidogyne</taxon>
    </lineage>
</organism>
<evidence type="ECO:0000313" key="2">
    <source>
        <dbReference type="Proteomes" id="UP001497535"/>
    </source>
</evidence>
<dbReference type="Proteomes" id="UP001497535">
    <property type="component" value="Unassembled WGS sequence"/>
</dbReference>
<comment type="caution">
    <text evidence="1">The sequence shown here is derived from an EMBL/GenBank/DDBJ whole genome shotgun (WGS) entry which is preliminary data.</text>
</comment>
<name>A0ACB0ZAU1_MELEN</name>
<accession>A0ACB0ZAU1</accession>
<protein>
    <submittedName>
        <fullName evidence="1">Uncharacterized protein</fullName>
    </submittedName>
</protein>
<dbReference type="EMBL" id="CAVMJV010000029">
    <property type="protein sequence ID" value="CAK5076159.1"/>
    <property type="molecule type" value="Genomic_DNA"/>
</dbReference>
<sequence length="188" mass="21646">MYYNALPQAGHSNHEQHPSFQQQQVRNVNTHRELYPALQWQLGTTVNTQREQHPALQQQQESFVNPHQYIQNLGSTQGQDSSGIGSKSINQPSVLNATAHQYVDYLRGLNPQYSSQQTHNQNLNNQNVQHQFNVSMNPLSNHHPANHQSNLDNYNRSLGDIILIIMVFILYNFEGKSQFMIPIYEPLE</sequence>
<keyword evidence="2" id="KW-1185">Reference proteome</keyword>
<gene>
    <name evidence="1" type="ORF">MENTE1834_LOCUS23015</name>
</gene>